<reference evidence="3" key="1">
    <citation type="submission" date="2013-10" db="EMBL/GenBank/DDBJ databases">
        <title>Genomic analysis of the causative agents of coccidiosis in chickens.</title>
        <authorList>
            <person name="Reid A.J."/>
            <person name="Blake D."/>
            <person name="Billington K."/>
            <person name="Browne H."/>
            <person name="Dunn M."/>
            <person name="Hung S."/>
            <person name="Kawahara F."/>
            <person name="Miranda-Saavedra D."/>
            <person name="Mourier T."/>
            <person name="Nagra H."/>
            <person name="Otto T.D."/>
            <person name="Rawlings N."/>
            <person name="Sanchez A."/>
            <person name="Sanders M."/>
            <person name="Subramaniam C."/>
            <person name="Tay Y."/>
            <person name="Dear P."/>
            <person name="Doerig C."/>
            <person name="Gruber A."/>
            <person name="Parkinson J."/>
            <person name="Shirley M."/>
            <person name="Wan K.L."/>
            <person name="Berriman M."/>
            <person name="Tomley F."/>
            <person name="Pain A."/>
        </authorList>
    </citation>
    <scope>NUCLEOTIDE SEQUENCE [LARGE SCALE GENOMIC DNA]</scope>
    <source>
        <strain evidence="3">Houghton</strain>
    </source>
</reference>
<dbReference type="SMART" id="SM00612">
    <property type="entry name" value="Kelch"/>
    <property type="match status" value="2"/>
</dbReference>
<dbReference type="OrthoDB" id="191037at2759"/>
<evidence type="ECO:0000256" key="2">
    <source>
        <dbReference type="ARBA" id="ARBA00022737"/>
    </source>
</evidence>
<dbReference type="GeneID" id="25473040"/>
<organism evidence="3 4">
    <name type="scientific">Eimeria necatrix</name>
    <dbReference type="NCBI Taxonomy" id="51315"/>
    <lineage>
        <taxon>Eukaryota</taxon>
        <taxon>Sar</taxon>
        <taxon>Alveolata</taxon>
        <taxon>Apicomplexa</taxon>
        <taxon>Conoidasida</taxon>
        <taxon>Coccidia</taxon>
        <taxon>Eucoccidiorida</taxon>
        <taxon>Eimeriorina</taxon>
        <taxon>Eimeriidae</taxon>
        <taxon>Eimeria</taxon>
    </lineage>
</organism>
<dbReference type="Gene3D" id="2.120.10.80">
    <property type="entry name" value="Kelch-type beta propeller"/>
    <property type="match status" value="2"/>
</dbReference>
<feature type="non-terminal residue" evidence="3">
    <location>
        <position position="1"/>
    </location>
</feature>
<dbReference type="PANTHER" id="PTHR46344:SF27">
    <property type="entry name" value="KELCH REPEAT SUPERFAMILY PROTEIN"/>
    <property type="match status" value="1"/>
</dbReference>
<name>U6MWW5_9EIME</name>
<sequence length="128" mass="13508">VRSAGCAVSSANHLYALGGINADHQIHNSLEVLNPEGGQWVFLAPMPGPRMDCAAVFLKDSILALRGGGGPRVDCAVVLGKDFILVTGGQDGEVLSSTCFYNPETNEWRQGPSMGTPRYGHNLVVTAL</sequence>
<accession>U6MWW5</accession>
<evidence type="ECO:0000256" key="1">
    <source>
        <dbReference type="ARBA" id="ARBA00022441"/>
    </source>
</evidence>
<dbReference type="Pfam" id="PF01344">
    <property type="entry name" value="Kelch_1"/>
    <property type="match status" value="2"/>
</dbReference>
<keyword evidence="2" id="KW-0677">Repeat</keyword>
<reference evidence="3" key="2">
    <citation type="submission" date="2013-10" db="EMBL/GenBank/DDBJ databases">
        <authorList>
            <person name="Aslett M."/>
        </authorList>
    </citation>
    <scope>NUCLEOTIDE SEQUENCE [LARGE SCALE GENOMIC DNA]</scope>
    <source>
        <strain evidence="3">Houghton</strain>
    </source>
</reference>
<gene>
    <name evidence="3" type="ORF">ENH_00028740</name>
</gene>
<dbReference type="Proteomes" id="UP000030754">
    <property type="component" value="Unassembled WGS sequence"/>
</dbReference>
<dbReference type="InterPro" id="IPR015915">
    <property type="entry name" value="Kelch-typ_b-propeller"/>
</dbReference>
<evidence type="ECO:0000313" key="3">
    <source>
        <dbReference type="EMBL" id="CDJ66989.1"/>
    </source>
</evidence>
<dbReference type="VEuPathDB" id="ToxoDB:ENH_00028740"/>
<dbReference type="EMBL" id="HG723953">
    <property type="protein sequence ID" value="CDJ66989.1"/>
    <property type="molecule type" value="Genomic_DNA"/>
</dbReference>
<keyword evidence="1" id="KW-0880">Kelch repeat</keyword>
<proteinExistence type="predicted"/>
<protein>
    <submittedName>
        <fullName evidence="3">Kelch motif domain-containing protein, putative</fullName>
    </submittedName>
</protein>
<dbReference type="PANTHER" id="PTHR46344">
    <property type="entry name" value="OS02G0202900 PROTEIN"/>
    <property type="match status" value="1"/>
</dbReference>
<keyword evidence="4" id="KW-1185">Reference proteome</keyword>
<dbReference type="AlphaFoldDB" id="U6MWW5"/>
<dbReference type="InterPro" id="IPR006652">
    <property type="entry name" value="Kelch_1"/>
</dbReference>
<dbReference type="RefSeq" id="XP_013435456.1">
    <property type="nucleotide sequence ID" value="XM_013580002.1"/>
</dbReference>
<dbReference type="SUPFAM" id="SSF117281">
    <property type="entry name" value="Kelch motif"/>
    <property type="match status" value="1"/>
</dbReference>
<evidence type="ECO:0000313" key="4">
    <source>
        <dbReference type="Proteomes" id="UP000030754"/>
    </source>
</evidence>